<dbReference type="AlphaFoldDB" id="A0A5N6NUQ8"/>
<feature type="compositionally biased region" description="Basic and acidic residues" evidence="1">
    <location>
        <begin position="1"/>
        <end position="12"/>
    </location>
</feature>
<organism evidence="2 3">
    <name type="scientific">Mikania micrantha</name>
    <name type="common">bitter vine</name>
    <dbReference type="NCBI Taxonomy" id="192012"/>
    <lineage>
        <taxon>Eukaryota</taxon>
        <taxon>Viridiplantae</taxon>
        <taxon>Streptophyta</taxon>
        <taxon>Embryophyta</taxon>
        <taxon>Tracheophyta</taxon>
        <taxon>Spermatophyta</taxon>
        <taxon>Magnoliopsida</taxon>
        <taxon>eudicotyledons</taxon>
        <taxon>Gunneridae</taxon>
        <taxon>Pentapetalae</taxon>
        <taxon>asterids</taxon>
        <taxon>campanulids</taxon>
        <taxon>Asterales</taxon>
        <taxon>Asteraceae</taxon>
        <taxon>Asteroideae</taxon>
        <taxon>Heliantheae alliance</taxon>
        <taxon>Eupatorieae</taxon>
        <taxon>Mikania</taxon>
    </lineage>
</organism>
<proteinExistence type="predicted"/>
<accession>A0A5N6NUQ8</accession>
<feature type="region of interest" description="Disordered" evidence="1">
    <location>
        <begin position="1"/>
        <end position="20"/>
    </location>
</feature>
<name>A0A5N6NUQ8_9ASTR</name>
<sequence>MVLVNNREKGDLSAKTTTATDPATERLFKLPEFGEEVGESVGGDVIDGGIAVGEAGATGVGGAGGEDNGASVGEEVGMAETGEGGEAVGVAVGETIGEAVGDCAKADPAINAIRNTTAKLKYAIVIVFGEENPTTQAQIWLAQSATVGDGTRAAPFGEELRQWVTGREELRLCLEELHGGANYKF</sequence>
<evidence type="ECO:0000256" key="1">
    <source>
        <dbReference type="SAM" id="MobiDB-lite"/>
    </source>
</evidence>
<evidence type="ECO:0000313" key="2">
    <source>
        <dbReference type="EMBL" id="KAD5507497.1"/>
    </source>
</evidence>
<comment type="caution">
    <text evidence="2">The sequence shown here is derived from an EMBL/GenBank/DDBJ whole genome shotgun (WGS) entry which is preliminary data.</text>
</comment>
<protein>
    <submittedName>
        <fullName evidence="2">Uncharacterized protein</fullName>
    </submittedName>
</protein>
<keyword evidence="3" id="KW-1185">Reference proteome</keyword>
<evidence type="ECO:0000313" key="3">
    <source>
        <dbReference type="Proteomes" id="UP000326396"/>
    </source>
</evidence>
<dbReference type="Proteomes" id="UP000326396">
    <property type="component" value="Linkage Group LG16"/>
</dbReference>
<reference evidence="2 3" key="1">
    <citation type="submission" date="2019-05" db="EMBL/GenBank/DDBJ databases">
        <title>Mikania micrantha, genome provides insights into the molecular mechanism of rapid growth.</title>
        <authorList>
            <person name="Liu B."/>
        </authorList>
    </citation>
    <scope>NUCLEOTIDE SEQUENCE [LARGE SCALE GENOMIC DNA]</scope>
    <source>
        <strain evidence="2">NLD-2019</strain>
        <tissue evidence="2">Leaf</tissue>
    </source>
</reference>
<dbReference type="EMBL" id="SZYD01000008">
    <property type="protein sequence ID" value="KAD5507497.1"/>
    <property type="molecule type" value="Genomic_DNA"/>
</dbReference>
<gene>
    <name evidence="2" type="ORF">E3N88_15200</name>
</gene>